<dbReference type="RefSeq" id="WP_101009333.1">
    <property type="nucleotide sequence ID" value="NZ_FRFC01000003.1"/>
</dbReference>
<dbReference type="OrthoDB" id="4958at2157"/>
<protein>
    <submittedName>
        <fullName evidence="2">Uncharacterized protein</fullName>
    </submittedName>
</protein>
<proteinExistence type="predicted"/>
<feature type="compositionally biased region" description="Basic and acidic residues" evidence="1">
    <location>
        <begin position="271"/>
        <end position="281"/>
    </location>
</feature>
<evidence type="ECO:0000313" key="3">
    <source>
        <dbReference type="Proteomes" id="UP000232412"/>
    </source>
</evidence>
<feature type="region of interest" description="Disordered" evidence="1">
    <location>
        <begin position="271"/>
        <end position="301"/>
    </location>
</feature>
<organism evidence="2 3">
    <name type="scientific">Nitrosotalea sinensis</name>
    <dbReference type="NCBI Taxonomy" id="1499975"/>
    <lineage>
        <taxon>Archaea</taxon>
        <taxon>Nitrososphaerota</taxon>
        <taxon>Nitrososphaeria</taxon>
        <taxon>Nitrosotaleales</taxon>
        <taxon>Nitrosotaleaceae</taxon>
        <taxon>Nitrosotalea</taxon>
    </lineage>
</organism>
<dbReference type="Proteomes" id="UP000232412">
    <property type="component" value="Unassembled WGS sequence"/>
</dbReference>
<accession>A0A2H1EG81</accession>
<dbReference type="EMBL" id="FRFC01000003">
    <property type="protein sequence ID" value="SHO44292.1"/>
    <property type="molecule type" value="Genomic_DNA"/>
</dbReference>
<evidence type="ECO:0000256" key="1">
    <source>
        <dbReference type="SAM" id="MobiDB-lite"/>
    </source>
</evidence>
<evidence type="ECO:0000313" key="2">
    <source>
        <dbReference type="EMBL" id="SHO44292.1"/>
    </source>
</evidence>
<reference evidence="3" key="1">
    <citation type="submission" date="2016-12" db="EMBL/GenBank/DDBJ databases">
        <authorList>
            <person name="Herbold C."/>
        </authorList>
    </citation>
    <scope>NUCLEOTIDE SEQUENCE [LARGE SCALE GENOMIC DNA]</scope>
</reference>
<gene>
    <name evidence="2" type="ORF">NSIN_20297</name>
</gene>
<name>A0A2H1EG81_9ARCH</name>
<keyword evidence="3" id="KW-1185">Reference proteome</keyword>
<sequence length="322" mass="36792">MEEIVLAFSSIAGACTAVALDKIPKVKRSKHVPTVNSAITSQLHSLRMEKEILSKTITRIHQQESDVNKIQKDKLLLRYQHQLGIIIAKIEKLEVASRYPDLGPVGDSLISLMDNKLSQLDQRLHEISSKITVNTIQPKQIEKPVQIIEIPQEKKIEPKLDTHKEKTEVKEEKIVKPERTQEWLPPMEVPMHEKHRTVELSTLTEITGKSPQFPAELIKPVQAEPQTPQIIEPKIEPVQTLKITESIVEEITVTVPQPIIQNTIETLPEIKHDQPEHERKIQLPTPIKIPEEEKLEDDDKDLDKIKSEIMKALSKLEQVEVE</sequence>
<dbReference type="AlphaFoldDB" id="A0A2H1EG81"/>